<dbReference type="InterPro" id="IPR057684">
    <property type="entry name" value="DUF7924"/>
</dbReference>
<protein>
    <recommendedName>
        <fullName evidence="2">DUF7924 domain-containing protein</fullName>
    </recommendedName>
</protein>
<dbReference type="PANTHER" id="PTHR42470">
    <property type="entry name" value="VAST DOMAIN-CONTAINING PROTEIN"/>
    <property type="match status" value="1"/>
</dbReference>
<accession>A0ABR4J238</accession>
<evidence type="ECO:0000256" key="1">
    <source>
        <dbReference type="SAM" id="MobiDB-lite"/>
    </source>
</evidence>
<evidence type="ECO:0000259" key="2">
    <source>
        <dbReference type="Pfam" id="PF25545"/>
    </source>
</evidence>
<gene>
    <name evidence="3" type="ORF">BJY01DRAFT_239425</name>
</gene>
<evidence type="ECO:0000313" key="3">
    <source>
        <dbReference type="EMBL" id="KAL2833609.1"/>
    </source>
</evidence>
<name>A0ABR4J238_9EURO</name>
<dbReference type="Pfam" id="PF25545">
    <property type="entry name" value="DUF7924"/>
    <property type="match status" value="1"/>
</dbReference>
<dbReference type="Proteomes" id="UP001610446">
    <property type="component" value="Unassembled WGS sequence"/>
</dbReference>
<reference evidence="3 4" key="1">
    <citation type="submission" date="2024-07" db="EMBL/GenBank/DDBJ databases">
        <title>Section-level genome sequencing and comparative genomics of Aspergillus sections Usti and Cavernicolus.</title>
        <authorList>
            <consortium name="Lawrence Berkeley National Laboratory"/>
            <person name="Nybo J.L."/>
            <person name="Vesth T.C."/>
            <person name="Theobald S."/>
            <person name="Frisvad J.C."/>
            <person name="Larsen T.O."/>
            <person name="Kjaerboelling I."/>
            <person name="Rothschild-Mancinelli K."/>
            <person name="Lyhne E.K."/>
            <person name="Kogle M.E."/>
            <person name="Barry K."/>
            <person name="Clum A."/>
            <person name="Na H."/>
            <person name="Ledsgaard L."/>
            <person name="Lin J."/>
            <person name="Lipzen A."/>
            <person name="Kuo A."/>
            <person name="Riley R."/>
            <person name="Mondo S."/>
            <person name="Labutti K."/>
            <person name="Haridas S."/>
            <person name="Pangalinan J."/>
            <person name="Salamov A.A."/>
            <person name="Simmons B.A."/>
            <person name="Magnuson J.K."/>
            <person name="Chen J."/>
            <person name="Drula E."/>
            <person name="Henrissat B."/>
            <person name="Wiebenga A."/>
            <person name="Lubbers R.J."/>
            <person name="Gomes A.C."/>
            <person name="Makela M.R."/>
            <person name="Stajich J."/>
            <person name="Grigoriev I.V."/>
            <person name="Mortensen U.H."/>
            <person name="De Vries R.P."/>
            <person name="Baker S.E."/>
            <person name="Andersen M.R."/>
        </authorList>
    </citation>
    <scope>NUCLEOTIDE SEQUENCE [LARGE SCALE GENOMIC DNA]</scope>
    <source>
        <strain evidence="3 4">CBS 123904</strain>
    </source>
</reference>
<dbReference type="EMBL" id="JBFXLU010000238">
    <property type="protein sequence ID" value="KAL2833609.1"/>
    <property type="molecule type" value="Genomic_DNA"/>
</dbReference>
<comment type="caution">
    <text evidence="3">The sequence shown here is derived from an EMBL/GenBank/DDBJ whole genome shotgun (WGS) entry which is preliminary data.</text>
</comment>
<organism evidence="3 4">
    <name type="scientific">Aspergillus pseudoustus</name>
    <dbReference type="NCBI Taxonomy" id="1810923"/>
    <lineage>
        <taxon>Eukaryota</taxon>
        <taxon>Fungi</taxon>
        <taxon>Dikarya</taxon>
        <taxon>Ascomycota</taxon>
        <taxon>Pezizomycotina</taxon>
        <taxon>Eurotiomycetes</taxon>
        <taxon>Eurotiomycetidae</taxon>
        <taxon>Eurotiales</taxon>
        <taxon>Aspergillaceae</taxon>
        <taxon>Aspergillus</taxon>
        <taxon>Aspergillus subgen. Nidulantes</taxon>
    </lineage>
</organism>
<evidence type="ECO:0000313" key="4">
    <source>
        <dbReference type="Proteomes" id="UP001610446"/>
    </source>
</evidence>
<dbReference type="PANTHER" id="PTHR42470:SF2">
    <property type="match status" value="1"/>
</dbReference>
<feature type="domain" description="DUF7924" evidence="2">
    <location>
        <begin position="79"/>
        <end position="319"/>
    </location>
</feature>
<feature type="region of interest" description="Disordered" evidence="1">
    <location>
        <begin position="136"/>
        <end position="156"/>
    </location>
</feature>
<proteinExistence type="predicted"/>
<keyword evidence="4" id="KW-1185">Reference proteome</keyword>
<feature type="region of interest" description="Disordered" evidence="1">
    <location>
        <begin position="1"/>
        <end position="25"/>
    </location>
</feature>
<sequence>MDQVKHLRRETTDETPARPSKTSAYTGQKCPLFLKARGSYLGPHKDGIAQEDQQMCVALLARECDTPRGMILDDATFPYLQHRILERNEKAVVILLGQALVPSAEIEKLRGNVVFDGFIDTINESWTGWVPLHADTEPATEKQRAQQQEQLPRPQPDYSVGFLHEAFGDARLRKLTPLLAGIGDNSLFKGTLEMLFPFLTAEAKSAKRTLLEASHQNAHSMTCALRGVVKLFQLVKREAELHRRILGFSCAYDHERVQWYGHYVAVREDDSKITYHRHEIETLSLKARNGRDRWASYKLALAVYNDWVPKHLERLCSAIDDLPDNISFDVDPDPTPQVAADGDGIVES</sequence>